<evidence type="ECO:0000256" key="3">
    <source>
        <dbReference type="ARBA" id="ARBA00022525"/>
    </source>
</evidence>
<evidence type="ECO:0000256" key="7">
    <source>
        <dbReference type="SAM" id="SignalP"/>
    </source>
</evidence>
<evidence type="ECO:0000313" key="9">
    <source>
        <dbReference type="Proteomes" id="UP000663879"/>
    </source>
</evidence>
<dbReference type="AlphaFoldDB" id="A0A814E019"/>
<dbReference type="OrthoDB" id="10046613at2759"/>
<name>A0A814E019_9BILA</name>
<feature type="signal peptide" evidence="7">
    <location>
        <begin position="1"/>
        <end position="17"/>
    </location>
</feature>
<keyword evidence="9" id="KW-1185">Reference proteome</keyword>
<proteinExistence type="inferred from homology"/>
<comment type="similarity">
    <text evidence="2">Belongs to the UPF0669 family.</text>
</comment>
<feature type="region of interest" description="Disordered" evidence="6">
    <location>
        <begin position="123"/>
        <end position="149"/>
    </location>
</feature>
<dbReference type="Proteomes" id="UP000663879">
    <property type="component" value="Unassembled WGS sequence"/>
</dbReference>
<evidence type="ECO:0000256" key="5">
    <source>
        <dbReference type="ARBA" id="ARBA00023180"/>
    </source>
</evidence>
<dbReference type="PANTHER" id="PTHR31703:SF2">
    <property type="entry name" value="UPF0669 PROTEIN C6ORF120"/>
    <property type="match status" value="1"/>
</dbReference>
<dbReference type="EMBL" id="CAJNOC010003011">
    <property type="protein sequence ID" value="CAF0962788.1"/>
    <property type="molecule type" value="Genomic_DNA"/>
</dbReference>
<dbReference type="InterPro" id="IPR031420">
    <property type="entry name" value="UPF0669"/>
</dbReference>
<dbReference type="Gene3D" id="2.60.120.380">
    <property type="match status" value="1"/>
</dbReference>
<evidence type="ECO:0000256" key="1">
    <source>
        <dbReference type="ARBA" id="ARBA00004613"/>
    </source>
</evidence>
<reference evidence="8" key="1">
    <citation type="submission" date="2021-02" db="EMBL/GenBank/DDBJ databases">
        <authorList>
            <person name="Nowell W R."/>
        </authorList>
    </citation>
    <scope>NUCLEOTIDE SEQUENCE</scope>
    <source>
        <strain evidence="8">Ploen Becks lab</strain>
    </source>
</reference>
<gene>
    <name evidence="8" type="ORF">OXX778_LOCUS14538</name>
</gene>
<keyword evidence="5" id="KW-0325">Glycoprotein</keyword>
<sequence length="175" mass="20872">MIFVLVFVFGILANVLTINCQFVSNQNGELDAGNWSYYKYTQKYQFRLVLESLNGDCDLYASDKVPYVDYSNYDLQSITYGNDEILIESSMRRPIYVSVYAHPYYANCKYNLRQYREENEYNSYKEHSESLKHDDDDDKQEVKLDTKNDEESEDKENFFWWLFINLIEILAEVIL</sequence>
<feature type="chain" id="PRO_5032809424" evidence="7">
    <location>
        <begin position="18"/>
        <end position="175"/>
    </location>
</feature>
<dbReference type="PANTHER" id="PTHR31703">
    <property type="entry name" value="UPF0669 PROTEIN C6ORF120"/>
    <property type="match status" value="1"/>
</dbReference>
<organism evidence="8 9">
    <name type="scientific">Brachionus calyciflorus</name>
    <dbReference type="NCBI Taxonomy" id="104777"/>
    <lineage>
        <taxon>Eukaryota</taxon>
        <taxon>Metazoa</taxon>
        <taxon>Spiralia</taxon>
        <taxon>Gnathifera</taxon>
        <taxon>Rotifera</taxon>
        <taxon>Eurotatoria</taxon>
        <taxon>Monogononta</taxon>
        <taxon>Pseudotrocha</taxon>
        <taxon>Ploima</taxon>
        <taxon>Brachionidae</taxon>
        <taxon>Brachionus</taxon>
    </lineage>
</organism>
<evidence type="ECO:0000313" key="8">
    <source>
        <dbReference type="EMBL" id="CAF0962788.1"/>
    </source>
</evidence>
<accession>A0A814E019</accession>
<dbReference type="GO" id="GO:0005576">
    <property type="term" value="C:extracellular region"/>
    <property type="evidence" value="ECO:0007669"/>
    <property type="project" value="UniProtKB-SubCell"/>
</dbReference>
<evidence type="ECO:0000256" key="4">
    <source>
        <dbReference type="ARBA" id="ARBA00022729"/>
    </source>
</evidence>
<keyword evidence="4 7" id="KW-0732">Signal</keyword>
<evidence type="ECO:0000256" key="6">
    <source>
        <dbReference type="SAM" id="MobiDB-lite"/>
    </source>
</evidence>
<keyword evidence="3" id="KW-0964">Secreted</keyword>
<comment type="caution">
    <text evidence="8">The sequence shown here is derived from an EMBL/GenBank/DDBJ whole genome shotgun (WGS) entry which is preliminary data.</text>
</comment>
<evidence type="ECO:0000256" key="2">
    <source>
        <dbReference type="ARBA" id="ARBA00008960"/>
    </source>
</evidence>
<comment type="subcellular location">
    <subcellularLocation>
        <location evidence="1">Secreted</location>
    </subcellularLocation>
</comment>
<protein>
    <submittedName>
        <fullName evidence="8">Uncharacterized protein</fullName>
    </submittedName>
</protein>
<dbReference type="Pfam" id="PF17065">
    <property type="entry name" value="UPF0669"/>
    <property type="match status" value="1"/>
</dbReference>